<organism evidence="3">
    <name type="scientific">Jonesiaceae bacterium BS-20</name>
    <dbReference type="NCBI Taxonomy" id="3120821"/>
    <lineage>
        <taxon>Bacteria</taxon>
        <taxon>Bacillati</taxon>
        <taxon>Actinomycetota</taxon>
        <taxon>Actinomycetes</taxon>
        <taxon>Micrococcales</taxon>
        <taxon>Jonesiaceae</taxon>
    </lineage>
</organism>
<evidence type="ECO:0000313" key="3">
    <source>
        <dbReference type="EMBL" id="XBH22763.1"/>
    </source>
</evidence>
<feature type="compositionally biased region" description="Low complexity" evidence="1">
    <location>
        <begin position="102"/>
        <end position="114"/>
    </location>
</feature>
<accession>A0AAU7DY78</accession>
<dbReference type="Pfam" id="PF20058">
    <property type="entry name" value="DUF6457"/>
    <property type="match status" value="1"/>
</dbReference>
<feature type="domain" description="DUF6457" evidence="2">
    <location>
        <begin position="6"/>
        <end position="85"/>
    </location>
</feature>
<protein>
    <submittedName>
        <fullName evidence="3">DUF6457 domain-containing protein</fullName>
    </submittedName>
</protein>
<gene>
    <name evidence="3" type="ORF">V5R04_05975</name>
</gene>
<name>A0AAU7DY78_9MICO</name>
<evidence type="ECO:0000259" key="2">
    <source>
        <dbReference type="Pfam" id="PF20058"/>
    </source>
</evidence>
<dbReference type="EMBL" id="CP146203">
    <property type="protein sequence ID" value="XBH22763.1"/>
    <property type="molecule type" value="Genomic_DNA"/>
</dbReference>
<reference evidence="3" key="1">
    <citation type="submission" date="2024-02" db="EMBL/GenBank/DDBJ databases">
        <title>Tomenella chthoni gen. nov. sp. nov., a member of the family Jonesiaceae isolated from bat guano.</title>
        <authorList>
            <person name="Miller S.L."/>
            <person name="King J."/>
            <person name="Sankaranarayanan K."/>
            <person name="Lawson P.A."/>
        </authorList>
    </citation>
    <scope>NUCLEOTIDE SEQUENCE</scope>
    <source>
        <strain evidence="3">BS-20</strain>
    </source>
</reference>
<feature type="region of interest" description="Disordered" evidence="1">
    <location>
        <begin position="93"/>
        <end position="120"/>
    </location>
</feature>
<dbReference type="AlphaFoldDB" id="A0AAU7DY78"/>
<proteinExistence type="predicted"/>
<evidence type="ECO:0000256" key="1">
    <source>
        <dbReference type="SAM" id="MobiDB-lite"/>
    </source>
</evidence>
<sequence length="120" mass="12510">MTQTRHFLQDWADKLAAELKLDAPAAHAPDLTSLLDVTRLIAHNVARPAGPVATYYIGLAAGLAAGNPEAAAKATEIINEIVAEHIAAREASNVNAATDGESNISNPSNANSPIDSKETE</sequence>
<dbReference type="InterPro" id="IPR045598">
    <property type="entry name" value="DUF6457"/>
</dbReference>